<gene>
    <name evidence="1" type="ORF">V5E97_27750</name>
</gene>
<accession>A0AAU7CAF5</accession>
<sequence>MTNLPNEEVRQNVATLRLDLGARAAGYWWLAGDWLEQVSFAASPALDADVAHRFAEATRSVPTSETDLGIVRAALTNSPTISRADELPDHAGSGYWLRAFDATRSVAVPLHDHKGKVRAVVALALADTDLDDDAMLERVLIAVHKWTPLA</sequence>
<name>A0AAU7CAF5_9BACT</name>
<organism evidence="1">
    <name type="scientific">Singulisphaera sp. Ch08</name>
    <dbReference type="NCBI Taxonomy" id="3120278"/>
    <lineage>
        <taxon>Bacteria</taxon>
        <taxon>Pseudomonadati</taxon>
        <taxon>Planctomycetota</taxon>
        <taxon>Planctomycetia</taxon>
        <taxon>Isosphaerales</taxon>
        <taxon>Isosphaeraceae</taxon>
        <taxon>Singulisphaera</taxon>
    </lineage>
</organism>
<dbReference type="EMBL" id="CP155447">
    <property type="protein sequence ID" value="XBH02100.1"/>
    <property type="molecule type" value="Genomic_DNA"/>
</dbReference>
<dbReference type="AlphaFoldDB" id="A0AAU7CAF5"/>
<protein>
    <recommendedName>
        <fullName evidence="2">GAF domain-containing protein</fullName>
    </recommendedName>
</protein>
<proteinExistence type="predicted"/>
<dbReference type="RefSeq" id="WP_406694843.1">
    <property type="nucleotide sequence ID" value="NZ_CP155447.1"/>
</dbReference>
<evidence type="ECO:0000313" key="1">
    <source>
        <dbReference type="EMBL" id="XBH02100.1"/>
    </source>
</evidence>
<evidence type="ECO:0008006" key="2">
    <source>
        <dbReference type="Google" id="ProtNLM"/>
    </source>
</evidence>
<reference evidence="1" key="1">
    <citation type="submission" date="2024-05" db="EMBL/GenBank/DDBJ databases">
        <title>Planctomycetes of the genus Singulisphaera possess chitinolytic capabilities.</title>
        <authorList>
            <person name="Ivanova A."/>
        </authorList>
    </citation>
    <scope>NUCLEOTIDE SEQUENCE</scope>
    <source>
        <strain evidence="1">Ch08T</strain>
    </source>
</reference>